<organism evidence="1 2">
    <name type="scientific">Novosphingobium pentaromativorans</name>
    <dbReference type="NCBI Taxonomy" id="205844"/>
    <lineage>
        <taxon>Bacteria</taxon>
        <taxon>Pseudomonadati</taxon>
        <taxon>Pseudomonadota</taxon>
        <taxon>Alphaproteobacteria</taxon>
        <taxon>Sphingomonadales</taxon>
        <taxon>Sphingomonadaceae</taxon>
        <taxon>Novosphingobium</taxon>
    </lineage>
</organism>
<evidence type="ECO:0000313" key="1">
    <source>
        <dbReference type="EMBL" id="PZQ54794.1"/>
    </source>
</evidence>
<gene>
    <name evidence="1" type="ORF">DI555_12310</name>
</gene>
<comment type="caution">
    <text evidence="1">The sequence shown here is derived from an EMBL/GenBank/DDBJ whole genome shotgun (WGS) entry which is preliminary data.</text>
</comment>
<dbReference type="AlphaFoldDB" id="A0A2W5NPD0"/>
<sequence>MARIMTQRDPTSASLAEFVDALSGWGFDPRDEVSLSHAANWLQRLGNDRAFLGDLLVDLIAGLAPVPDGADALEGVGPQSIMLVTPGQGNFFLNARIWPCEQDALYRASGPEAFGYGRGHDHGCDMLALGYFGPGYAAEEFEYDYEEVAGHAGEAVTLLPTGRVVLEPGRMIHYRARRDVHVQYPPQSLSVALNLVHTEPAQGWLDRYDFDVERAAVTRLHGHGPSESFLRIAVALGGEEARDLASRFGKGHPSDRMRLVAWQALAAHAASAEARDAVWAEAERCGSRLVAAEARALRGAAE</sequence>
<evidence type="ECO:0000313" key="2">
    <source>
        <dbReference type="Proteomes" id="UP000249082"/>
    </source>
</evidence>
<dbReference type="Proteomes" id="UP000249082">
    <property type="component" value="Unassembled WGS sequence"/>
</dbReference>
<name>A0A2W5NPD0_9SPHN</name>
<dbReference type="EMBL" id="QFPX01000008">
    <property type="protein sequence ID" value="PZQ54794.1"/>
    <property type="molecule type" value="Genomic_DNA"/>
</dbReference>
<accession>A0A2W5NPD0</accession>
<proteinExistence type="predicted"/>
<protein>
    <submittedName>
        <fullName evidence="1">Transposase</fullName>
    </submittedName>
</protein>
<reference evidence="1 2" key="1">
    <citation type="submission" date="2017-08" db="EMBL/GenBank/DDBJ databases">
        <title>Infants hospitalized years apart are colonized by the same room-sourced microbial strains.</title>
        <authorList>
            <person name="Brooks B."/>
            <person name="Olm M.R."/>
            <person name="Firek B.A."/>
            <person name="Baker R."/>
            <person name="Thomas B.C."/>
            <person name="Morowitz M.J."/>
            <person name="Banfield J.F."/>
        </authorList>
    </citation>
    <scope>NUCLEOTIDE SEQUENCE [LARGE SCALE GENOMIC DNA]</scope>
    <source>
        <strain evidence="1">S2_005_002_R2_33</strain>
    </source>
</reference>